<dbReference type="SUPFAM" id="SSF53756">
    <property type="entry name" value="UDP-Glycosyltransferase/glycogen phosphorylase"/>
    <property type="match status" value="1"/>
</dbReference>
<dbReference type="InterPro" id="IPR028098">
    <property type="entry name" value="Glyco_trans_4-like_N"/>
</dbReference>
<keyword evidence="5" id="KW-1185">Reference proteome</keyword>
<dbReference type="InterPro" id="IPR023986">
    <property type="entry name" value="GlycosylTfrase_MSMEG0565"/>
</dbReference>
<dbReference type="PANTHER" id="PTHR46401:SF2">
    <property type="entry name" value="GLYCOSYLTRANSFERASE WBBK-RELATED"/>
    <property type="match status" value="1"/>
</dbReference>
<dbReference type="Pfam" id="PF13439">
    <property type="entry name" value="Glyco_transf_4"/>
    <property type="match status" value="1"/>
</dbReference>
<feature type="domain" description="Glycosyltransferase subfamily 4-like N-terminal" evidence="3">
    <location>
        <begin position="16"/>
        <end position="175"/>
    </location>
</feature>
<dbReference type="NCBIfam" id="TIGR04047">
    <property type="entry name" value="MSMEG_0565_glyc"/>
    <property type="match status" value="1"/>
</dbReference>
<dbReference type="Proteomes" id="UP001595796">
    <property type="component" value="Unassembled WGS sequence"/>
</dbReference>
<evidence type="ECO:0000259" key="2">
    <source>
        <dbReference type="Pfam" id="PF00534"/>
    </source>
</evidence>
<dbReference type="Pfam" id="PF00534">
    <property type="entry name" value="Glycos_transf_1"/>
    <property type="match status" value="1"/>
</dbReference>
<evidence type="ECO:0000313" key="4">
    <source>
        <dbReference type="EMBL" id="MFC5067156.1"/>
    </source>
</evidence>
<keyword evidence="1" id="KW-0808">Transferase</keyword>
<protein>
    <submittedName>
        <fullName evidence="4">MSMEG_0565 family glycosyltransferase</fullName>
    </submittedName>
</protein>
<dbReference type="CDD" id="cd03801">
    <property type="entry name" value="GT4_PimA-like"/>
    <property type="match status" value="1"/>
</dbReference>
<feature type="domain" description="Glycosyl transferase family 1" evidence="2">
    <location>
        <begin position="188"/>
        <end position="347"/>
    </location>
</feature>
<dbReference type="InterPro" id="IPR001296">
    <property type="entry name" value="Glyco_trans_1"/>
</dbReference>
<dbReference type="EMBL" id="JBHSJF010000004">
    <property type="protein sequence ID" value="MFC5067156.1"/>
    <property type="molecule type" value="Genomic_DNA"/>
</dbReference>
<sequence>MSGLRIALLAHSTNPRGGVVHTLGLADALVRLGNHVTVHAPDQAGRGFFRPTLAETVSVPASAVDAHDTASMVETRVADYLRYFEHADNRRFDIFHAQDGISGNALASLKARGLIPNFVRTVHHIDTFADPRVTVLQARAIREADRHVVVSEFWRETLAFDWGLDSTVVGNGVDTLRYVPDYDGREDALRAKLGLRGGPVFLSIGGVEERKNALGILEAFRQVHSLYPGAQLVIAGGVSLLDHEAYRKAFDTALSASGLPRDAVILAGRIADEDMPALYRIATTLLFPSLKEGFGLCVLEAMASGVPVVTSSIAPFTEYLGPDDVAWCDPASPSSIADATALTLSVPMRGRLIAKGHEVAARHDWSRTAEKHLAVYAGLLEFANA</sequence>
<evidence type="ECO:0000256" key="1">
    <source>
        <dbReference type="ARBA" id="ARBA00022679"/>
    </source>
</evidence>
<gene>
    <name evidence="4" type="ORF">ACFPFW_03900</name>
</gene>
<comment type="caution">
    <text evidence="4">The sequence shown here is derived from an EMBL/GenBank/DDBJ whole genome shotgun (WGS) entry which is preliminary data.</text>
</comment>
<name>A0ABV9YX02_9HYPH</name>
<evidence type="ECO:0000259" key="3">
    <source>
        <dbReference type="Pfam" id="PF13439"/>
    </source>
</evidence>
<accession>A0ABV9YX02</accession>
<organism evidence="4 5">
    <name type="scientific">Flaviflagellibacter deserti</name>
    <dbReference type="NCBI Taxonomy" id="2267266"/>
    <lineage>
        <taxon>Bacteria</taxon>
        <taxon>Pseudomonadati</taxon>
        <taxon>Pseudomonadota</taxon>
        <taxon>Alphaproteobacteria</taxon>
        <taxon>Hyphomicrobiales</taxon>
        <taxon>Flaviflagellibacter</taxon>
    </lineage>
</organism>
<evidence type="ECO:0000313" key="5">
    <source>
        <dbReference type="Proteomes" id="UP001595796"/>
    </source>
</evidence>
<dbReference type="RefSeq" id="WP_114957222.1">
    <property type="nucleotide sequence ID" value="NZ_JBHSJF010000004.1"/>
</dbReference>
<reference evidence="5" key="1">
    <citation type="journal article" date="2019" name="Int. J. Syst. Evol. Microbiol.">
        <title>The Global Catalogue of Microorganisms (GCM) 10K type strain sequencing project: providing services to taxonomists for standard genome sequencing and annotation.</title>
        <authorList>
            <consortium name="The Broad Institute Genomics Platform"/>
            <consortium name="The Broad Institute Genome Sequencing Center for Infectious Disease"/>
            <person name="Wu L."/>
            <person name="Ma J."/>
        </authorList>
    </citation>
    <scope>NUCLEOTIDE SEQUENCE [LARGE SCALE GENOMIC DNA]</scope>
    <source>
        <strain evidence="5">CGMCC 1.16444</strain>
    </source>
</reference>
<dbReference type="PANTHER" id="PTHR46401">
    <property type="entry name" value="GLYCOSYLTRANSFERASE WBBK-RELATED"/>
    <property type="match status" value="1"/>
</dbReference>
<dbReference type="Gene3D" id="3.40.50.2000">
    <property type="entry name" value="Glycogen Phosphorylase B"/>
    <property type="match status" value="2"/>
</dbReference>
<proteinExistence type="predicted"/>